<protein>
    <submittedName>
        <fullName evidence="3">Uncharacterized protein</fullName>
    </submittedName>
</protein>
<dbReference type="OMA" id="WDAHISE"/>
<reference evidence="3" key="1">
    <citation type="submission" date="2016-04" db="EMBL/GenBank/DDBJ databases">
        <authorList>
            <person name="Evans L.H."/>
            <person name="Alamgir A."/>
            <person name="Owens N."/>
            <person name="Weber N.D."/>
            <person name="Virtaneva K."/>
            <person name="Barbian K."/>
            <person name="Babar A."/>
            <person name="Rosenke K."/>
        </authorList>
    </citation>
    <scope>NUCLEOTIDE SEQUENCE [LARGE SCALE GENOMIC DNA]</scope>
    <source>
        <strain evidence="3">CBS 101.48</strain>
    </source>
</reference>
<dbReference type="GO" id="GO:0019888">
    <property type="term" value="F:protein phosphatase regulator activity"/>
    <property type="evidence" value="ECO:0007669"/>
    <property type="project" value="TreeGrafter"/>
</dbReference>
<proteinExistence type="inferred from homology"/>
<dbReference type="InParanoid" id="A0A168NN55"/>
<evidence type="ECO:0000313" key="3">
    <source>
        <dbReference type="EMBL" id="SAM00874.1"/>
    </source>
</evidence>
<keyword evidence="2" id="KW-0131">Cell cycle</keyword>
<sequence length="512" mass="57114">MLGRLGFGKPTTIDALLDSRRVALEEILDMEDCLDQVRMRHKKLIDYMRQPLNLSQLIRYLVLGEKYAWVASEVIISAIPAIMDTLVLEHKEILLVYWTLLYQDYRLTPQQVVYFVKVNQVLLARRPGDMIRFLVSLSDLLPHWIYHLEDPQGSQLADLLVSVIQSEQSTEGVGIIKWLHEHRLIRLLVDKMDPSLDPMLHSIVHQLLCDVVRLSQTSHSEVATIGCNNLILDLTSLETMTRLIDSMLDTTASYATDSFICGAKLMINLIRYNDERNWTEGDPVPTNSNVLATMLACCTARIGDFLNLLKSPRSKGAIGPVLDLFFAFPSCNIAHSVVCDIVGQIFENKCLERKSNQRMALEVFTKGRLIQRILEADRQATIPYGTGTTPVSYMGHLTLLTKSIVQVFQKQPGLLRTLQDGVGGDKATIPWQEWDTFAKFTMDSCADLEVPLAGIPVPSPTVCPSPTSSFPLPPPPIHIPSLPLSIPHSSMPSPSLSPLPSLLPTELSVDAS</sequence>
<dbReference type="GO" id="GO:0019903">
    <property type="term" value="F:protein phosphatase binding"/>
    <property type="evidence" value="ECO:0007669"/>
    <property type="project" value="InterPro"/>
</dbReference>
<dbReference type="PANTHER" id="PTHR12634:SF8">
    <property type="entry name" value="FIERY MOUNTAIN, ISOFORM D"/>
    <property type="match status" value="1"/>
</dbReference>
<keyword evidence="4" id="KW-1185">Reference proteome</keyword>
<dbReference type="GO" id="GO:0005829">
    <property type="term" value="C:cytosol"/>
    <property type="evidence" value="ECO:0007669"/>
    <property type="project" value="TreeGrafter"/>
</dbReference>
<evidence type="ECO:0000256" key="2">
    <source>
        <dbReference type="ARBA" id="ARBA00023306"/>
    </source>
</evidence>
<dbReference type="InterPro" id="IPR007587">
    <property type="entry name" value="SAPS"/>
</dbReference>
<evidence type="ECO:0000256" key="1">
    <source>
        <dbReference type="ARBA" id="ARBA00006180"/>
    </source>
</evidence>
<dbReference type="Proteomes" id="UP000078561">
    <property type="component" value="Unassembled WGS sequence"/>
</dbReference>
<name>A0A168NN55_ABSGL</name>
<dbReference type="PANTHER" id="PTHR12634">
    <property type="entry name" value="SIT4 YEAST -ASSOCIATING PROTEIN-RELATED"/>
    <property type="match status" value="1"/>
</dbReference>
<dbReference type="AlphaFoldDB" id="A0A168NN55"/>
<dbReference type="Pfam" id="PF04499">
    <property type="entry name" value="SAPS"/>
    <property type="match status" value="2"/>
</dbReference>
<comment type="similarity">
    <text evidence="1">Belongs to the SAPS family.</text>
</comment>
<organism evidence="3">
    <name type="scientific">Absidia glauca</name>
    <name type="common">Pin mould</name>
    <dbReference type="NCBI Taxonomy" id="4829"/>
    <lineage>
        <taxon>Eukaryota</taxon>
        <taxon>Fungi</taxon>
        <taxon>Fungi incertae sedis</taxon>
        <taxon>Mucoromycota</taxon>
        <taxon>Mucoromycotina</taxon>
        <taxon>Mucoromycetes</taxon>
        <taxon>Mucorales</taxon>
        <taxon>Cunninghamellaceae</taxon>
        <taxon>Absidia</taxon>
    </lineage>
</organism>
<dbReference type="GO" id="GO:0005634">
    <property type="term" value="C:nucleus"/>
    <property type="evidence" value="ECO:0007669"/>
    <property type="project" value="TreeGrafter"/>
</dbReference>
<accession>A0A168NN55</accession>
<dbReference type="STRING" id="4829.A0A168NN55"/>
<dbReference type="OrthoDB" id="295029at2759"/>
<dbReference type="EMBL" id="LT553433">
    <property type="protein sequence ID" value="SAM00874.1"/>
    <property type="molecule type" value="Genomic_DNA"/>
</dbReference>
<gene>
    <name evidence="3" type="primary">ABSGL_06600.1 scaffold 8461</name>
</gene>
<evidence type="ECO:0000313" key="4">
    <source>
        <dbReference type="Proteomes" id="UP000078561"/>
    </source>
</evidence>